<dbReference type="AlphaFoldDB" id="A0A1F7WSN0"/>
<feature type="transmembrane region" description="Helical" evidence="1">
    <location>
        <begin position="331"/>
        <end position="354"/>
    </location>
</feature>
<dbReference type="STRING" id="1817813.A2008_13555"/>
<dbReference type="CDD" id="cd07302">
    <property type="entry name" value="CHD"/>
    <property type="match status" value="1"/>
</dbReference>
<dbReference type="SUPFAM" id="SSF55073">
    <property type="entry name" value="Nucleotide cyclase"/>
    <property type="match status" value="1"/>
</dbReference>
<feature type="transmembrane region" description="Helical" evidence="1">
    <location>
        <begin position="366"/>
        <end position="388"/>
    </location>
</feature>
<name>A0A1F7WSN0_9BACT</name>
<dbReference type="Gene3D" id="3.30.70.1230">
    <property type="entry name" value="Nucleotide cyclase"/>
    <property type="match status" value="1"/>
</dbReference>
<accession>A0A1F7WSN0</accession>
<feature type="transmembrane region" description="Helical" evidence="1">
    <location>
        <begin position="541"/>
        <end position="572"/>
    </location>
</feature>
<evidence type="ECO:0000259" key="2">
    <source>
        <dbReference type="PROSITE" id="PS50125"/>
    </source>
</evidence>
<dbReference type="Pfam" id="PF00211">
    <property type="entry name" value="Guanylate_cyc"/>
    <property type="match status" value="1"/>
</dbReference>
<dbReference type="EMBL" id="MGFH01000127">
    <property type="protein sequence ID" value="OGM05095.1"/>
    <property type="molecule type" value="Genomic_DNA"/>
</dbReference>
<dbReference type="InterPro" id="IPR011042">
    <property type="entry name" value="6-blade_b-propeller_TolB-like"/>
</dbReference>
<evidence type="ECO:0000313" key="5">
    <source>
        <dbReference type="Proteomes" id="UP000178735"/>
    </source>
</evidence>
<dbReference type="InterPro" id="IPR029787">
    <property type="entry name" value="Nucleotide_cyclase"/>
</dbReference>
<dbReference type="Gene3D" id="6.10.340.10">
    <property type="match status" value="1"/>
</dbReference>
<evidence type="ECO:0000259" key="3">
    <source>
        <dbReference type="PROSITE" id="PS50885"/>
    </source>
</evidence>
<comment type="caution">
    <text evidence="4">The sequence shown here is derived from an EMBL/GenBank/DDBJ whole genome shotgun (WGS) entry which is preliminary data.</text>
</comment>
<gene>
    <name evidence="4" type="ORF">A2008_13555</name>
</gene>
<dbReference type="PANTHER" id="PTHR43081:SF1">
    <property type="entry name" value="ADENYLATE CYCLASE, TERMINAL-DIFFERENTIATION SPECIFIC"/>
    <property type="match status" value="1"/>
</dbReference>
<dbReference type="SUPFAM" id="SSF158472">
    <property type="entry name" value="HAMP domain-like"/>
    <property type="match status" value="1"/>
</dbReference>
<proteinExistence type="predicted"/>
<dbReference type="GO" id="GO:0016020">
    <property type="term" value="C:membrane"/>
    <property type="evidence" value="ECO:0007669"/>
    <property type="project" value="InterPro"/>
</dbReference>
<dbReference type="PROSITE" id="PS50125">
    <property type="entry name" value="GUANYLATE_CYCLASE_2"/>
    <property type="match status" value="1"/>
</dbReference>
<dbReference type="SUPFAM" id="SSF101898">
    <property type="entry name" value="NHL repeat"/>
    <property type="match status" value="1"/>
</dbReference>
<dbReference type="GO" id="GO:0004016">
    <property type="term" value="F:adenylate cyclase activity"/>
    <property type="evidence" value="ECO:0007669"/>
    <property type="project" value="UniProtKB-ARBA"/>
</dbReference>
<dbReference type="Pfam" id="PF00672">
    <property type="entry name" value="HAMP"/>
    <property type="match status" value="1"/>
</dbReference>
<sequence length="909" mass="102613">MKKYSKIFLYIIAALILAFVYSNREQLNYNPFDAVYRFDSPYWAVMDKQGFVYLVDSNVKRITKMTRDGEVQWYLTGGERGEEKFYDVRDFCVSSRGDVYITNAVVDIYSTNYTKFDFLKFSPDGKFVKKAAHYDRNISSFFLIRNDAEDKFYYCVYEIATNEAMLTSFDMASDTTDEVSRVKFDYNSFRGITGWAGGTSELMLTSQTGETYRVLPGGSVEVRIPAGTMPYFDQIWPERTGKFAFNSFDDMNIYRMTDDKTASVFLSKERIRELLGVKSFYFLWVAPGPNDEIVTVDKISRKIVIISNRGELIATIGEGRLSWRLIVKRCLVWFFAILLALAVLRAAAVFYYRVFTKKTSIIIQDIATFTPLLVISIIVTAVTIYGHIYPLIEQEYGKRLMALAQLGAKKISGETIEKIKSRSDFLGESYNLLQEQMKRILNDNGDEWNRKFTANIYRLKNDIVHVVCDTTYYYSTLEPFPYATQEHYDTFRDGVTRLAEYIDTAGRYRTAAAPVRNAAGEIVGVFEIGSDYYNLVEIKNIFLYNLSCGVAIALVVYFSLLAVLSYFLLVAIRVLRNMVNKITSGDLDINVALERADELGELGEGINYMTRSLRDYIKHVMELNAAYFRFVPKNFVDLLGKESVLSVAPGDNVSRNMAVLFSDIRSFTSLSEKMTPQENFNFINSYLKRMGPVIRENSGFIDKYIGDAIMALFESAERAVGSAAMMIEKLGEYNGHRKSNGYEPISIGIGIHFGPLMLGVIGENERINATVISEDVNIASRLEGLCKHFGAYIIVSGDAMAAGGNASGVETRPLGKIAVHGRGAALELFEVLVPSYDERSRLKSETRAAFTDAIDKYNCANIVDAMASFAEISKRNPDDRAAALFTQKCEELIKTGVPEGFDGTQELNE</sequence>
<dbReference type="Proteomes" id="UP000178735">
    <property type="component" value="Unassembled WGS sequence"/>
</dbReference>
<dbReference type="InterPro" id="IPR003660">
    <property type="entry name" value="HAMP_dom"/>
</dbReference>
<dbReference type="CDD" id="cd06225">
    <property type="entry name" value="HAMP"/>
    <property type="match status" value="1"/>
</dbReference>
<dbReference type="Gene3D" id="2.120.10.30">
    <property type="entry name" value="TolB, C-terminal domain"/>
    <property type="match status" value="1"/>
</dbReference>
<dbReference type="InterPro" id="IPR001054">
    <property type="entry name" value="A/G_cyclase"/>
</dbReference>
<feature type="domain" description="Guanylate cyclase" evidence="2">
    <location>
        <begin position="658"/>
        <end position="783"/>
    </location>
</feature>
<organism evidence="4 5">
    <name type="scientific">Candidatus Wallbacteria bacterium GWC2_49_35</name>
    <dbReference type="NCBI Taxonomy" id="1817813"/>
    <lineage>
        <taxon>Bacteria</taxon>
        <taxon>Candidatus Walliibacteriota</taxon>
    </lineage>
</organism>
<reference evidence="4 5" key="1">
    <citation type="journal article" date="2016" name="Nat. Commun.">
        <title>Thousands of microbial genomes shed light on interconnected biogeochemical processes in an aquifer system.</title>
        <authorList>
            <person name="Anantharaman K."/>
            <person name="Brown C.T."/>
            <person name="Hug L.A."/>
            <person name="Sharon I."/>
            <person name="Castelle C.J."/>
            <person name="Probst A.J."/>
            <person name="Thomas B.C."/>
            <person name="Singh A."/>
            <person name="Wilkins M.J."/>
            <person name="Karaoz U."/>
            <person name="Brodie E.L."/>
            <person name="Williams K.H."/>
            <person name="Hubbard S.S."/>
            <person name="Banfield J.F."/>
        </authorList>
    </citation>
    <scope>NUCLEOTIDE SEQUENCE [LARGE SCALE GENOMIC DNA]</scope>
</reference>
<dbReference type="InterPro" id="IPR050697">
    <property type="entry name" value="Adenylyl/Guanylyl_Cyclase_3/4"/>
</dbReference>
<dbReference type="SMART" id="SM00044">
    <property type="entry name" value="CYCc"/>
    <property type="match status" value="1"/>
</dbReference>
<evidence type="ECO:0000313" key="4">
    <source>
        <dbReference type="EMBL" id="OGM05095.1"/>
    </source>
</evidence>
<evidence type="ECO:0000256" key="1">
    <source>
        <dbReference type="SAM" id="Phobius"/>
    </source>
</evidence>
<dbReference type="GO" id="GO:0006171">
    <property type="term" value="P:cAMP biosynthetic process"/>
    <property type="evidence" value="ECO:0007669"/>
    <property type="project" value="TreeGrafter"/>
</dbReference>
<protein>
    <recommendedName>
        <fullName evidence="6">Guanylate cyclase domain-containing protein</fullName>
    </recommendedName>
</protein>
<keyword evidence="1" id="KW-0472">Membrane</keyword>
<keyword evidence="1" id="KW-0812">Transmembrane</keyword>
<dbReference type="GO" id="GO:0035556">
    <property type="term" value="P:intracellular signal transduction"/>
    <property type="evidence" value="ECO:0007669"/>
    <property type="project" value="InterPro"/>
</dbReference>
<dbReference type="PANTHER" id="PTHR43081">
    <property type="entry name" value="ADENYLATE CYCLASE, TERMINAL-DIFFERENTIATION SPECIFIC-RELATED"/>
    <property type="match status" value="1"/>
</dbReference>
<feature type="domain" description="HAMP" evidence="3">
    <location>
        <begin position="566"/>
        <end position="618"/>
    </location>
</feature>
<evidence type="ECO:0008006" key="6">
    <source>
        <dbReference type="Google" id="ProtNLM"/>
    </source>
</evidence>
<dbReference type="PROSITE" id="PS50885">
    <property type="entry name" value="HAMP"/>
    <property type="match status" value="1"/>
</dbReference>
<dbReference type="SMART" id="SM00304">
    <property type="entry name" value="HAMP"/>
    <property type="match status" value="1"/>
</dbReference>
<keyword evidence="1" id="KW-1133">Transmembrane helix</keyword>